<evidence type="ECO:0000313" key="6">
    <source>
        <dbReference type="EMBL" id="CAI5455145.1"/>
    </source>
</evidence>
<feature type="transmembrane region" description="Helical" evidence="5">
    <location>
        <begin position="152"/>
        <end position="171"/>
    </location>
</feature>
<keyword evidence="4 5" id="KW-0472">Membrane</keyword>
<dbReference type="PANTHER" id="PTHR46561">
    <property type="entry name" value="SERPENTINE RECEPTOR, CLASS AB (CLASS A-LIKE)-RELATED"/>
    <property type="match status" value="1"/>
</dbReference>
<accession>A0A9P1J3T5</accession>
<comment type="subcellular location">
    <subcellularLocation>
        <location evidence="1">Membrane</location>
        <topology evidence="1">Multi-pass membrane protein</topology>
    </subcellularLocation>
</comment>
<dbReference type="EMBL" id="CANHGI010000006">
    <property type="protein sequence ID" value="CAI5455145.1"/>
    <property type="molecule type" value="Genomic_DNA"/>
</dbReference>
<name>A0A9P1J3T5_9PELO</name>
<gene>
    <name evidence="6" type="ORF">CAMP_LOCUS17782</name>
</gene>
<dbReference type="OrthoDB" id="5851392at2759"/>
<dbReference type="InterPro" id="IPR053286">
    <property type="entry name" value="Nematode_rcpt-like_srab"/>
</dbReference>
<dbReference type="GO" id="GO:0016020">
    <property type="term" value="C:membrane"/>
    <property type="evidence" value="ECO:0007669"/>
    <property type="project" value="UniProtKB-SubCell"/>
</dbReference>
<evidence type="ECO:0000313" key="7">
    <source>
        <dbReference type="Proteomes" id="UP001152747"/>
    </source>
</evidence>
<dbReference type="AlphaFoldDB" id="A0A9P1J3T5"/>
<proteinExistence type="predicted"/>
<feature type="transmembrane region" description="Helical" evidence="5">
    <location>
        <begin position="64"/>
        <end position="87"/>
    </location>
</feature>
<protein>
    <recommendedName>
        <fullName evidence="8">G-protein coupled receptors family 1 profile domain-containing protein</fullName>
    </recommendedName>
</protein>
<feature type="transmembrane region" description="Helical" evidence="5">
    <location>
        <begin position="107"/>
        <end position="132"/>
    </location>
</feature>
<evidence type="ECO:0000256" key="4">
    <source>
        <dbReference type="ARBA" id="ARBA00023136"/>
    </source>
</evidence>
<reference evidence="6" key="1">
    <citation type="submission" date="2022-11" db="EMBL/GenBank/DDBJ databases">
        <authorList>
            <person name="Kikuchi T."/>
        </authorList>
    </citation>
    <scope>NUCLEOTIDE SEQUENCE</scope>
    <source>
        <strain evidence="6">PS1010</strain>
    </source>
</reference>
<evidence type="ECO:0000256" key="5">
    <source>
        <dbReference type="SAM" id="Phobius"/>
    </source>
</evidence>
<feature type="transmembrane region" description="Helical" evidence="5">
    <location>
        <begin position="191"/>
        <end position="216"/>
    </location>
</feature>
<feature type="transmembrane region" description="Helical" evidence="5">
    <location>
        <begin position="247"/>
        <end position="270"/>
    </location>
</feature>
<evidence type="ECO:0000256" key="2">
    <source>
        <dbReference type="ARBA" id="ARBA00022692"/>
    </source>
</evidence>
<keyword evidence="2 5" id="KW-0812">Transmembrane</keyword>
<keyword evidence="3 5" id="KW-1133">Transmembrane helix</keyword>
<evidence type="ECO:0000256" key="3">
    <source>
        <dbReference type="ARBA" id="ARBA00022989"/>
    </source>
</evidence>
<sequence>MDKKYMNCTRCELCGTAEIIFSNQFIEYSILFRLLSAPLATMGVSMLSAAVFKSTGIHANSKVLLIMLTISAIISNLGILIDSVYKFFISYVMPDTMQCDYQVFHPQYFICIRNIQLIGATLLSISPIFLCIERTVATVFYRTYSTTTKKPILGLVLVIIQLTLCIVPIFYVKVPKQLYPYLAPEIRDSQAFHYFSICETFSNILSILIFIILLTINRFRKRVMGSGHLEVVLARYDLQSNISTTQLMVPIIILISIMVISGEIIMTLFLPGYDPSTIVNNKVLEELIDYAPYAEFQLTLIPLLLIILVLTMLMVSAKLRQSFLCVSNLSICFPTKSPTDTRSTSESSDTYFSRIHWSTKSGLNPRHI</sequence>
<dbReference type="InterPro" id="IPR019408">
    <property type="entry name" value="7TM_GPCR_serpentine_rcpt_Srab"/>
</dbReference>
<feature type="transmembrane region" description="Helical" evidence="5">
    <location>
        <begin position="290"/>
        <end position="315"/>
    </location>
</feature>
<dbReference type="PANTHER" id="PTHR46561:SF15">
    <property type="entry name" value="G_PROTEIN_RECEP_F1_2 DOMAIN-CONTAINING PROTEIN"/>
    <property type="match status" value="1"/>
</dbReference>
<dbReference type="Pfam" id="PF10292">
    <property type="entry name" value="7TM_GPCR_Srab"/>
    <property type="match status" value="1"/>
</dbReference>
<evidence type="ECO:0008006" key="8">
    <source>
        <dbReference type="Google" id="ProtNLM"/>
    </source>
</evidence>
<organism evidence="6 7">
    <name type="scientific">Caenorhabditis angaria</name>
    <dbReference type="NCBI Taxonomy" id="860376"/>
    <lineage>
        <taxon>Eukaryota</taxon>
        <taxon>Metazoa</taxon>
        <taxon>Ecdysozoa</taxon>
        <taxon>Nematoda</taxon>
        <taxon>Chromadorea</taxon>
        <taxon>Rhabditida</taxon>
        <taxon>Rhabditina</taxon>
        <taxon>Rhabditomorpha</taxon>
        <taxon>Rhabditoidea</taxon>
        <taxon>Rhabditidae</taxon>
        <taxon>Peloderinae</taxon>
        <taxon>Caenorhabditis</taxon>
    </lineage>
</organism>
<evidence type="ECO:0000256" key="1">
    <source>
        <dbReference type="ARBA" id="ARBA00004141"/>
    </source>
</evidence>
<comment type="caution">
    <text evidence="6">The sequence shown here is derived from an EMBL/GenBank/DDBJ whole genome shotgun (WGS) entry which is preliminary data.</text>
</comment>
<dbReference type="Proteomes" id="UP001152747">
    <property type="component" value="Unassembled WGS sequence"/>
</dbReference>
<keyword evidence="7" id="KW-1185">Reference proteome</keyword>